<dbReference type="EMBL" id="RBAL01000003">
    <property type="protein sequence ID" value="RKN45042.1"/>
    <property type="molecule type" value="Genomic_DNA"/>
</dbReference>
<evidence type="ECO:0000313" key="1">
    <source>
        <dbReference type="EMBL" id="RKN45042.1"/>
    </source>
</evidence>
<dbReference type="AlphaFoldDB" id="A0A3A9Z9C7"/>
<dbReference type="NCBIfam" id="NF033521">
    <property type="entry name" value="lasso_leader_L3"/>
    <property type="match status" value="1"/>
</dbReference>
<comment type="caution">
    <text evidence="1">The sequence shown here is derived from an EMBL/GenBank/DDBJ whole genome shotgun (WGS) entry which is preliminary data.</text>
</comment>
<evidence type="ECO:0000313" key="2">
    <source>
        <dbReference type="Proteomes" id="UP000272474"/>
    </source>
</evidence>
<accession>A0A3A9Z9C7</accession>
<reference evidence="1 2" key="1">
    <citation type="journal article" date="2014" name="Int. J. Syst. Evol. Microbiol.">
        <title>Streptomyces hoynatensis sp. nov., isolated from deep marine sediment.</title>
        <authorList>
            <person name="Veyisoglu A."/>
            <person name="Sahin N."/>
        </authorList>
    </citation>
    <scope>NUCLEOTIDE SEQUENCE [LARGE SCALE GENOMIC DNA]</scope>
    <source>
        <strain evidence="1 2">KCTC 29097</strain>
    </source>
</reference>
<dbReference type="Proteomes" id="UP000272474">
    <property type="component" value="Unassembled WGS sequence"/>
</dbReference>
<organism evidence="1 2">
    <name type="scientific">Streptomyces hoynatensis</name>
    <dbReference type="NCBI Taxonomy" id="1141874"/>
    <lineage>
        <taxon>Bacteria</taxon>
        <taxon>Bacillati</taxon>
        <taxon>Actinomycetota</taxon>
        <taxon>Actinomycetes</taxon>
        <taxon>Kitasatosporales</taxon>
        <taxon>Streptomycetaceae</taxon>
        <taxon>Streptomyces</taxon>
    </lineage>
</organism>
<sequence length="118" mass="12772">MGEPRRTEACGAARCGGVFRIRAARAVAHSGSPRRRWCGSRSEGNHCWWRRWGAAVSERVGGTIVADSVSVTQGSVGSGGQPYEPPALVEVGEFSTLTLGWPEGNRLEEGGEGLRWWF</sequence>
<keyword evidence="2" id="KW-1185">Reference proteome</keyword>
<name>A0A3A9Z9C7_9ACTN</name>
<proteinExistence type="predicted"/>
<gene>
    <name evidence="1" type="ORF">D7294_08095</name>
</gene>
<protein>
    <submittedName>
        <fullName evidence="1">Lasso RiPP family leader peptide-containing protein</fullName>
    </submittedName>
</protein>